<evidence type="ECO:0000256" key="10">
    <source>
        <dbReference type="ARBA" id="ARBA00030448"/>
    </source>
</evidence>
<dbReference type="PRINTS" id="PR00605">
    <property type="entry name" value="CYTCHROMECIC"/>
</dbReference>
<keyword evidence="5 13" id="KW-0349">Heme</keyword>
<dbReference type="PANTHER" id="PTHR34688:SF2">
    <property type="entry name" value="CYTOCHROME C6, CHLOROPLASTIC"/>
    <property type="match status" value="1"/>
</dbReference>
<accession>A0A4D6WS76</accession>
<name>A0A4D6WS76_9FLOR</name>
<keyword evidence="16" id="KW-0934">Plastid</keyword>
<feature type="chain" id="PRO_5020036285" description="Cytochrome c-553" evidence="14">
    <location>
        <begin position="24"/>
        <end position="113"/>
    </location>
</feature>
<dbReference type="InterPro" id="IPR023655">
    <property type="entry name" value="Cyt_C6"/>
</dbReference>
<comment type="subcellular location">
    <subcellularLocation>
        <location evidence="2">Plastid</location>
        <location evidence="2">Chloroplast thylakoid lumen</location>
    </subcellularLocation>
</comment>
<feature type="signal peptide" evidence="14">
    <location>
        <begin position="1"/>
        <end position="23"/>
    </location>
</feature>
<dbReference type="SUPFAM" id="SSF46626">
    <property type="entry name" value="Cytochrome c"/>
    <property type="match status" value="1"/>
</dbReference>
<dbReference type="Gene3D" id="1.10.760.10">
    <property type="entry name" value="Cytochrome c-like domain"/>
    <property type="match status" value="1"/>
</dbReference>
<dbReference type="InterPro" id="IPR036909">
    <property type="entry name" value="Cyt_c-like_dom_sf"/>
</dbReference>
<dbReference type="InterPro" id="IPR009056">
    <property type="entry name" value="Cyt_c-like_dom"/>
</dbReference>
<evidence type="ECO:0000256" key="2">
    <source>
        <dbReference type="ARBA" id="ARBA00004456"/>
    </source>
</evidence>
<evidence type="ECO:0000256" key="14">
    <source>
        <dbReference type="SAM" id="SignalP"/>
    </source>
</evidence>
<dbReference type="AlphaFoldDB" id="A0A4D6WS76"/>
<keyword evidence="7" id="KW-0249">Electron transport</keyword>
<keyword evidence="9" id="KW-0793">Thylakoid</keyword>
<dbReference type="GO" id="GO:0009055">
    <property type="term" value="F:electron transfer activity"/>
    <property type="evidence" value="ECO:0007669"/>
    <property type="project" value="InterPro"/>
</dbReference>
<keyword evidence="8 13" id="KW-0408">Iron</keyword>
<evidence type="ECO:0000256" key="11">
    <source>
        <dbReference type="ARBA" id="ARBA00031247"/>
    </source>
</evidence>
<dbReference type="PROSITE" id="PS51007">
    <property type="entry name" value="CYTC"/>
    <property type="match status" value="1"/>
</dbReference>
<evidence type="ECO:0000256" key="4">
    <source>
        <dbReference type="ARBA" id="ARBA00022448"/>
    </source>
</evidence>
<dbReference type="InterPro" id="IPR008168">
    <property type="entry name" value="Cyt_C_IC"/>
</dbReference>
<sequence>MKFLKLFILFCLVLGFSVNTILAEELEIDIDAGQQIFSQNCTACHMGGNNLVVAEKTLKIEALKKFNMDSIQAITNQVTNGNVKGMPAFGGRLSEEDIQNVANYVLNQANIGW</sequence>
<reference evidence="16" key="2">
    <citation type="submission" date="2019-04" db="EMBL/GenBank/DDBJ databases">
        <authorList>
            <person name="Pasella M."/>
        </authorList>
    </citation>
    <scope>NUCLEOTIDE SEQUENCE</scope>
    <source>
        <strain evidence="16">PD2950_1</strain>
    </source>
</reference>
<comment type="function">
    <text evidence="1">Functions as an electron carrier between membrane-bound cytochrome b6-f and photosystem I in oxygenic photosynthesis.</text>
</comment>
<keyword evidence="14" id="KW-0732">Signal</keyword>
<dbReference type="EMBL" id="MK814653">
    <property type="protein sequence ID" value="QCI06507.1"/>
    <property type="molecule type" value="Genomic_DNA"/>
</dbReference>
<keyword evidence="6 13" id="KW-0479">Metal-binding</keyword>
<evidence type="ECO:0000256" key="5">
    <source>
        <dbReference type="ARBA" id="ARBA00022617"/>
    </source>
</evidence>
<evidence type="ECO:0000256" key="1">
    <source>
        <dbReference type="ARBA" id="ARBA00002347"/>
    </source>
</evidence>
<evidence type="ECO:0000256" key="3">
    <source>
        <dbReference type="ARBA" id="ARBA00009650"/>
    </source>
</evidence>
<feature type="domain" description="Cytochrome c" evidence="15">
    <location>
        <begin position="28"/>
        <end position="109"/>
    </location>
</feature>
<gene>
    <name evidence="16" type="primary">petJ</name>
</gene>
<organism evidence="16">
    <name type="scientific">Erythroglossum lusitanicum</name>
    <dbReference type="NCBI Taxonomy" id="2575615"/>
    <lineage>
        <taxon>Eukaryota</taxon>
        <taxon>Rhodophyta</taxon>
        <taxon>Florideophyceae</taxon>
        <taxon>Rhodymeniophycidae</taxon>
        <taxon>Ceramiales</taxon>
        <taxon>Delesseriaceae</taxon>
        <taxon>Erythroglossum</taxon>
    </lineage>
</organism>
<evidence type="ECO:0000256" key="13">
    <source>
        <dbReference type="PROSITE-ProRule" id="PRU00433"/>
    </source>
</evidence>
<evidence type="ECO:0000256" key="7">
    <source>
        <dbReference type="ARBA" id="ARBA00022982"/>
    </source>
</evidence>
<protein>
    <recommendedName>
        <fullName evidence="12">Cytochrome c-553</fullName>
    </recommendedName>
    <alternativeName>
        <fullName evidence="11">Cytochrome c553</fullName>
    </alternativeName>
    <alternativeName>
        <fullName evidence="10">Soluble cytochrome f</fullName>
    </alternativeName>
</protein>
<proteinExistence type="inferred from homology"/>
<evidence type="ECO:0000259" key="15">
    <source>
        <dbReference type="PROSITE" id="PS51007"/>
    </source>
</evidence>
<dbReference type="GO" id="GO:0020037">
    <property type="term" value="F:heme binding"/>
    <property type="evidence" value="ECO:0007669"/>
    <property type="project" value="InterPro"/>
</dbReference>
<evidence type="ECO:0000256" key="12">
    <source>
        <dbReference type="ARBA" id="ARBA00033211"/>
    </source>
</evidence>
<geneLocation type="plastid" evidence="16"/>
<dbReference type="GO" id="GO:0009543">
    <property type="term" value="C:chloroplast thylakoid lumen"/>
    <property type="evidence" value="ECO:0007669"/>
    <property type="project" value="UniProtKB-SubCell"/>
</dbReference>
<keyword evidence="4" id="KW-0813">Transport</keyword>
<dbReference type="PANTHER" id="PTHR34688">
    <property type="entry name" value="CYTOCHROME C6, CHLOROPLASTIC"/>
    <property type="match status" value="1"/>
</dbReference>
<evidence type="ECO:0000256" key="6">
    <source>
        <dbReference type="ARBA" id="ARBA00022723"/>
    </source>
</evidence>
<dbReference type="Pfam" id="PF13442">
    <property type="entry name" value="Cytochrome_CBB3"/>
    <property type="match status" value="1"/>
</dbReference>
<evidence type="ECO:0000256" key="9">
    <source>
        <dbReference type="ARBA" id="ARBA00023078"/>
    </source>
</evidence>
<evidence type="ECO:0000256" key="8">
    <source>
        <dbReference type="ARBA" id="ARBA00023004"/>
    </source>
</evidence>
<dbReference type="GO" id="GO:0005506">
    <property type="term" value="F:iron ion binding"/>
    <property type="evidence" value="ECO:0007669"/>
    <property type="project" value="InterPro"/>
</dbReference>
<evidence type="ECO:0000313" key="16">
    <source>
        <dbReference type="EMBL" id="QCI06507.1"/>
    </source>
</evidence>
<reference evidence="16" key="1">
    <citation type="journal article" date="2019" name="Mol. Phylogenet. Evol.">
        <title>Morphological evolution and classification of the red algal order Ceramiales inferred using plastid phylogenomics.</title>
        <authorList>
            <person name="Diaz-Tapia P."/>
            <person name="Pasella M.M."/>
            <person name="Verbruggen H."/>
            <person name="Maggs C.A."/>
        </authorList>
    </citation>
    <scope>NUCLEOTIDE SEQUENCE</scope>
    <source>
        <strain evidence="16">PD2950_1</strain>
    </source>
</reference>
<comment type="similarity">
    <text evidence="3">Belongs to the cytochrome c family. PetJ subfamily.</text>
</comment>